<gene>
    <name evidence="1" type="ORF">XBI1_1930004</name>
</gene>
<accession>A0A077QGX9</accession>
<dbReference type="PANTHER" id="PTHR34413">
    <property type="entry name" value="PROPHAGE TAIL FIBER ASSEMBLY PROTEIN HOMOLOG TFAE-RELATED-RELATED"/>
    <property type="match status" value="1"/>
</dbReference>
<dbReference type="PANTHER" id="PTHR34413:SF2">
    <property type="entry name" value="PROPHAGE TAIL FIBER ASSEMBLY PROTEIN HOMOLOG TFAE-RELATED"/>
    <property type="match status" value="1"/>
</dbReference>
<evidence type="ECO:0000313" key="2">
    <source>
        <dbReference type="Proteomes" id="UP000028480"/>
    </source>
</evidence>
<organism evidence="1 2">
    <name type="scientific">Xenorhabdus bovienii str. Intermedium</name>
    <dbReference type="NCBI Taxonomy" id="1379677"/>
    <lineage>
        <taxon>Bacteria</taxon>
        <taxon>Pseudomonadati</taxon>
        <taxon>Pseudomonadota</taxon>
        <taxon>Gammaproteobacteria</taxon>
        <taxon>Enterobacterales</taxon>
        <taxon>Morganellaceae</taxon>
        <taxon>Xenorhabdus</taxon>
    </lineage>
</organism>
<dbReference type="Pfam" id="PF02413">
    <property type="entry name" value="Caudo_TAP"/>
    <property type="match status" value="1"/>
</dbReference>
<reference evidence="1" key="1">
    <citation type="submission" date="2013-07" db="EMBL/GenBank/DDBJ databases">
        <title>Sub-species coevolution in mutualistic symbiosis.</title>
        <authorList>
            <person name="Murfin K."/>
            <person name="Klassen J."/>
            <person name="Lee M."/>
            <person name="Forst S."/>
            <person name="Stock P."/>
            <person name="Goodrich-Blair H."/>
        </authorList>
    </citation>
    <scope>NUCLEOTIDE SEQUENCE [LARGE SCALE GENOMIC DNA]</scope>
    <source>
        <strain evidence="1">Intermedium</strain>
    </source>
</reference>
<dbReference type="AlphaFoldDB" id="A0A077QGX9"/>
<dbReference type="EMBL" id="CBTB010000105">
    <property type="protein sequence ID" value="CDH32335.1"/>
    <property type="molecule type" value="Genomic_DNA"/>
</dbReference>
<sequence>MNYYYYSPTQNAFYPYALKRDYVNAGSWPDAGINVDEAVFEKYTATPPMGKMRVAGADGLPTWGDIPPVPPPTPEALQQQAESVKQQLLRVATEKIDICQDAVDLGMATDAEKSTLTEWRKYRVLLNRVNCTTASDIYWPEQPE</sequence>
<comment type="caution">
    <text evidence="1">The sequence shown here is derived from an EMBL/GenBank/DDBJ whole genome shotgun (WGS) entry which is preliminary data.</text>
</comment>
<protein>
    <submittedName>
        <fullName evidence="1">Putative tail fiber assembly protein</fullName>
    </submittedName>
</protein>
<dbReference type="InterPro" id="IPR003458">
    <property type="entry name" value="Phage_T4_Gp38_tail_assem"/>
</dbReference>
<dbReference type="Proteomes" id="UP000028480">
    <property type="component" value="Unassembled WGS sequence"/>
</dbReference>
<dbReference type="HOGENOM" id="CLU_094206_4_0_6"/>
<dbReference type="InterPro" id="IPR051220">
    <property type="entry name" value="TFA_Chaperone"/>
</dbReference>
<proteinExistence type="predicted"/>
<evidence type="ECO:0000313" key="1">
    <source>
        <dbReference type="EMBL" id="CDH32335.1"/>
    </source>
</evidence>
<dbReference type="RefSeq" id="WP_038186367.1">
    <property type="nucleotide sequence ID" value="NZ_CAWLWA010000141.1"/>
</dbReference>
<name>A0A077QGX9_XENBV</name>